<proteinExistence type="predicted"/>
<dbReference type="Proteomes" id="UP000662747">
    <property type="component" value="Chromosome"/>
</dbReference>
<sequence>MNPLFLILPLALHAAPEPDAPVSAYLEAACAEEVRAKGPQDPDAEPTTADMRNAEDARVACSKKAMEKELDAFLVPLKKKDPAAFKAWMALQADYNRWTSASCDIDERLSGEGGSMAGFTEMACAQRARSHRAWFAKQLASGDLKPFWTVVDAMQSKGKAGVQEVAKQLAEDPDLKKALEAKLKETNATTEKLAAGHCKALAGAPSDCAAKLAAYFHAVGV</sequence>
<evidence type="ECO:0000313" key="2">
    <source>
        <dbReference type="Proteomes" id="UP000662747"/>
    </source>
</evidence>
<dbReference type="RefSeq" id="WP_206722268.1">
    <property type="nucleotide sequence ID" value="NZ_CP071090.1"/>
</dbReference>
<evidence type="ECO:0000313" key="1">
    <source>
        <dbReference type="EMBL" id="QSQ20688.1"/>
    </source>
</evidence>
<dbReference type="EMBL" id="CP071090">
    <property type="protein sequence ID" value="QSQ20688.1"/>
    <property type="molecule type" value="Genomic_DNA"/>
</dbReference>
<evidence type="ECO:0008006" key="3">
    <source>
        <dbReference type="Google" id="ProtNLM"/>
    </source>
</evidence>
<accession>A0ABX7NPR2</accession>
<reference evidence="1 2" key="1">
    <citation type="submission" date="2021-02" db="EMBL/GenBank/DDBJ databases">
        <title>De Novo genome assembly of isolated myxobacteria.</title>
        <authorList>
            <person name="Stevens D.C."/>
        </authorList>
    </citation>
    <scope>NUCLEOTIDE SEQUENCE [LARGE SCALE GENOMIC DNA]</scope>
    <source>
        <strain evidence="2">SCPEA02</strain>
    </source>
</reference>
<organism evidence="1 2">
    <name type="scientific">Pyxidicoccus parkwayensis</name>
    <dbReference type="NCBI Taxonomy" id="2813578"/>
    <lineage>
        <taxon>Bacteria</taxon>
        <taxon>Pseudomonadati</taxon>
        <taxon>Myxococcota</taxon>
        <taxon>Myxococcia</taxon>
        <taxon>Myxococcales</taxon>
        <taxon>Cystobacterineae</taxon>
        <taxon>Myxococcaceae</taxon>
        <taxon>Pyxidicoccus</taxon>
    </lineage>
</organism>
<keyword evidence="2" id="KW-1185">Reference proteome</keyword>
<protein>
    <recommendedName>
        <fullName evidence="3">Lysozyme inhibitor LprI N-terminal domain-containing protein</fullName>
    </recommendedName>
</protein>
<name>A0ABX7NPR2_9BACT</name>
<gene>
    <name evidence="1" type="ORF">JY651_36455</name>
</gene>